<dbReference type="AlphaFoldDB" id="A0AAU7U3F2"/>
<keyword evidence="1" id="KW-0614">Plasmid</keyword>
<dbReference type="RefSeq" id="WP_350262746.1">
    <property type="nucleotide sequence ID" value="NZ_CP158294.1"/>
</dbReference>
<protein>
    <submittedName>
        <fullName evidence="1">Uncharacterized protein</fullName>
    </submittedName>
</protein>
<proteinExistence type="predicted"/>
<gene>
    <name evidence="1" type="ORF">AAF463_24030</name>
</gene>
<name>A0AAU7U3F2_9GAMM</name>
<evidence type="ECO:0000313" key="1">
    <source>
        <dbReference type="EMBL" id="XBV47701.1"/>
    </source>
</evidence>
<accession>A0AAU7U3F2</accession>
<reference evidence="1" key="1">
    <citation type="submission" date="2024-06" db="EMBL/GenBank/DDBJ databases">
        <title>Multiomics insights into the TNT degradation mechanism by Pantoea sp. BJ2 isolated from an ammunition destruction site.</title>
        <authorList>
            <person name="Luo J."/>
        </authorList>
    </citation>
    <scope>NUCLEOTIDE SEQUENCE</scope>
    <source>
        <strain evidence="1">BJ2</strain>
        <plasmid evidence="1">plasmindB</plasmid>
    </source>
</reference>
<dbReference type="EMBL" id="CP158294">
    <property type="protein sequence ID" value="XBV47701.1"/>
    <property type="molecule type" value="Genomic_DNA"/>
</dbReference>
<organism evidence="1">
    <name type="scientific">Pantoea sp. BJ2</name>
    <dbReference type="NCBI Taxonomy" id="3141322"/>
    <lineage>
        <taxon>Bacteria</taxon>
        <taxon>Pseudomonadati</taxon>
        <taxon>Pseudomonadota</taxon>
        <taxon>Gammaproteobacteria</taxon>
        <taxon>Enterobacterales</taxon>
        <taxon>Erwiniaceae</taxon>
        <taxon>Pantoea</taxon>
    </lineage>
</organism>
<geneLocation type="plasmid" evidence="1">
    <name>plasmindB</name>
</geneLocation>
<sequence>MPDKTFTLISEIIGIPFISDIFRSAALLRLITDFRQSRFGFRRPQVEYLNPEVIFMDFRAINSRAEVSYPNYGNLDAQRSALLSRTKDKVLKTMP</sequence>